<dbReference type="OrthoDB" id="9788659at2"/>
<dbReference type="InterPro" id="IPR011009">
    <property type="entry name" value="Kinase-like_dom_sf"/>
</dbReference>
<dbReference type="PANTHER" id="PTHR43289">
    <property type="entry name" value="MITOGEN-ACTIVATED PROTEIN KINASE KINASE KINASE 20-RELATED"/>
    <property type="match status" value="1"/>
</dbReference>
<dbReference type="NCBIfam" id="NF033483">
    <property type="entry name" value="PknB_PASTA_kin"/>
    <property type="match status" value="1"/>
</dbReference>
<dbReference type="Gene3D" id="3.30.10.20">
    <property type="match status" value="3"/>
</dbReference>
<dbReference type="CDD" id="cd06577">
    <property type="entry name" value="PASTA_pknB"/>
    <property type="match status" value="3"/>
</dbReference>
<dbReference type="SMART" id="SM00740">
    <property type="entry name" value="PASTA"/>
    <property type="match status" value="3"/>
</dbReference>
<dbReference type="PROSITE" id="PS00107">
    <property type="entry name" value="PROTEIN_KINASE_ATP"/>
    <property type="match status" value="1"/>
</dbReference>
<feature type="region of interest" description="Disordered" evidence="10">
    <location>
        <begin position="526"/>
        <end position="548"/>
    </location>
</feature>
<dbReference type="PANTHER" id="PTHR43289:SF34">
    <property type="entry name" value="SERINE_THREONINE-PROTEIN KINASE YBDM-RELATED"/>
    <property type="match status" value="1"/>
</dbReference>
<dbReference type="AlphaFoldDB" id="A0A2Z6TE20"/>
<feature type="domain" description="PASTA" evidence="13">
    <location>
        <begin position="494"/>
        <end position="560"/>
    </location>
</feature>
<dbReference type="EMBL" id="BFBY01000002">
    <property type="protein sequence ID" value="GBG04380.1"/>
    <property type="molecule type" value="Genomic_DNA"/>
</dbReference>
<evidence type="ECO:0000256" key="7">
    <source>
        <dbReference type="ARBA" id="ARBA00047899"/>
    </source>
</evidence>
<evidence type="ECO:0000256" key="4">
    <source>
        <dbReference type="ARBA" id="ARBA00022741"/>
    </source>
</evidence>
<evidence type="ECO:0000259" key="13">
    <source>
        <dbReference type="PROSITE" id="PS51178"/>
    </source>
</evidence>
<comment type="caution">
    <text evidence="14">The sequence shown here is derived from an EMBL/GenBank/DDBJ whole genome shotgun (WGS) entry which is preliminary data.</text>
</comment>
<dbReference type="InterPro" id="IPR005543">
    <property type="entry name" value="PASTA_dom"/>
</dbReference>
<reference evidence="15" key="1">
    <citation type="submission" date="2018-03" db="EMBL/GenBank/DDBJ databases">
        <title>New taxa in the Lactobacillus gasseri group.</title>
        <authorList>
            <person name="Tanizawa Y."/>
            <person name="Tohno M."/>
            <person name="Endo A."/>
            <person name="Arita M."/>
        </authorList>
    </citation>
    <scope>NUCLEOTIDE SEQUENCE [LARGE SCALE GENOMIC DNA]</scope>
    <source>
        <strain evidence="15">DSM 24759</strain>
    </source>
</reference>
<evidence type="ECO:0000256" key="9">
    <source>
        <dbReference type="PROSITE-ProRule" id="PRU10141"/>
    </source>
</evidence>
<evidence type="ECO:0000313" key="15">
    <source>
        <dbReference type="Proteomes" id="UP000257317"/>
    </source>
</evidence>
<dbReference type="Gene3D" id="1.10.510.10">
    <property type="entry name" value="Transferase(Phosphotransferase) domain 1"/>
    <property type="match status" value="1"/>
</dbReference>
<dbReference type="GO" id="GO:0005524">
    <property type="term" value="F:ATP binding"/>
    <property type="evidence" value="ECO:0007669"/>
    <property type="project" value="UniProtKB-UniRule"/>
</dbReference>
<dbReference type="Pfam" id="PF00069">
    <property type="entry name" value="Pkinase"/>
    <property type="match status" value="1"/>
</dbReference>
<dbReference type="FunFam" id="3.30.200.20:FF:000035">
    <property type="entry name" value="Serine/threonine protein kinase Stk1"/>
    <property type="match status" value="1"/>
</dbReference>
<evidence type="ECO:0000256" key="8">
    <source>
        <dbReference type="ARBA" id="ARBA00048679"/>
    </source>
</evidence>
<keyword evidence="5 14" id="KW-0418">Kinase</keyword>
<protein>
    <recommendedName>
        <fullName evidence="1">non-specific serine/threonine protein kinase</fullName>
        <ecNumber evidence="1">2.7.11.1</ecNumber>
    </recommendedName>
</protein>
<feature type="transmembrane region" description="Helical" evidence="11">
    <location>
        <begin position="331"/>
        <end position="351"/>
    </location>
</feature>
<keyword evidence="11" id="KW-1133">Transmembrane helix</keyword>
<dbReference type="EC" id="2.7.11.1" evidence="1"/>
<evidence type="ECO:0000256" key="6">
    <source>
        <dbReference type="ARBA" id="ARBA00022840"/>
    </source>
</evidence>
<dbReference type="Pfam" id="PF03793">
    <property type="entry name" value="PASTA"/>
    <property type="match status" value="3"/>
</dbReference>
<keyword evidence="2 14" id="KW-0723">Serine/threonine-protein kinase</keyword>
<dbReference type="Proteomes" id="UP000257317">
    <property type="component" value="Unassembled WGS sequence"/>
</dbReference>
<name>A0A2Z6TE20_9LACO</name>
<feature type="binding site" evidence="9">
    <location>
        <position position="41"/>
    </location>
    <ligand>
        <name>ATP</name>
        <dbReference type="ChEBI" id="CHEBI:30616"/>
    </ligand>
</feature>
<dbReference type="InterPro" id="IPR017441">
    <property type="entry name" value="Protein_kinase_ATP_BS"/>
</dbReference>
<gene>
    <name evidence="14" type="ORF">LrDSM24759_02940</name>
</gene>
<comment type="catalytic activity">
    <reaction evidence="8">
        <text>L-seryl-[protein] + ATP = O-phospho-L-seryl-[protein] + ADP + H(+)</text>
        <dbReference type="Rhea" id="RHEA:17989"/>
        <dbReference type="Rhea" id="RHEA-COMP:9863"/>
        <dbReference type="Rhea" id="RHEA-COMP:11604"/>
        <dbReference type="ChEBI" id="CHEBI:15378"/>
        <dbReference type="ChEBI" id="CHEBI:29999"/>
        <dbReference type="ChEBI" id="CHEBI:30616"/>
        <dbReference type="ChEBI" id="CHEBI:83421"/>
        <dbReference type="ChEBI" id="CHEBI:456216"/>
        <dbReference type="EC" id="2.7.11.1"/>
    </reaction>
</comment>
<feature type="domain" description="PASTA" evidence="13">
    <location>
        <begin position="421"/>
        <end position="488"/>
    </location>
</feature>
<feature type="domain" description="Protein kinase" evidence="12">
    <location>
        <begin position="12"/>
        <end position="282"/>
    </location>
</feature>
<evidence type="ECO:0000256" key="10">
    <source>
        <dbReference type="SAM" id="MobiDB-lite"/>
    </source>
</evidence>
<dbReference type="FunFam" id="1.10.510.10:FF:000021">
    <property type="entry name" value="Serine/threonine protein kinase"/>
    <property type="match status" value="1"/>
</dbReference>
<evidence type="ECO:0000256" key="3">
    <source>
        <dbReference type="ARBA" id="ARBA00022679"/>
    </source>
</evidence>
<evidence type="ECO:0000259" key="12">
    <source>
        <dbReference type="PROSITE" id="PS50011"/>
    </source>
</evidence>
<evidence type="ECO:0000256" key="2">
    <source>
        <dbReference type="ARBA" id="ARBA00022527"/>
    </source>
</evidence>
<keyword evidence="6 9" id="KW-0067">ATP-binding</keyword>
<dbReference type="PROSITE" id="PS51178">
    <property type="entry name" value="PASTA"/>
    <property type="match status" value="3"/>
</dbReference>
<sequence>MFDKGYLIGGRYKILTLLGEGGMANVYLAEDIILKRKVAVKILRLDLQKDPKTIERFKREARATSELSHPNIVSILDVGSDHNRHYLVMEYVEGPDLEQYIQKNNPIPLPKVIAIMDQILSAMALAHKHHVIHRDLKPQNILIDKKGNIKIVDFGIAVALNQSTMSQTNTAIGSVHYMSPEQARGNRATIQSDIYSLGIILYELLMGQVPFGGENAVAVALKHFQETTPSLRKQNPDIPQALENVVFKATAKDPRDRYHSVMEMKQDLDTSLDPSRRNEPVFEPKFDPNKDNTIVLPQMDGSVQNTQKIADKDKENSNSPTLWENIKNHKWWWLGAGIAFLSIMLILIFALGRKDDVTVPNVNNLSESDARQSLLARGLKIGKDKYQYSDKVKKGRIISTDPQTGITVKNGQTVDLIISRGAKLKTVPDVAGENYTSARKRLIKAGFKVSKVNQPDAVIPKNTVISQDVTPGKKVQANKTTITLFVSTGKARASKDEVKLRDLTGYTLKGAQDYAKDNDLSLDISEENSDSAQKGTVMRQDPAPGTRVKKGSKIHLVISKGKDGDTSDEDTSSDNDEVTKAFTVPYQASDGSNQGNHIQIYISDANHSLNNIYRDQVITQDQTFTIPFNLSKGNGHIRIERDGNTILDEDINK</sequence>
<keyword evidence="4 9" id="KW-0547">Nucleotide-binding</keyword>
<dbReference type="PROSITE" id="PS00108">
    <property type="entry name" value="PROTEIN_KINASE_ST"/>
    <property type="match status" value="1"/>
</dbReference>
<dbReference type="InterPro" id="IPR008271">
    <property type="entry name" value="Ser/Thr_kinase_AS"/>
</dbReference>
<dbReference type="InterPro" id="IPR000719">
    <property type="entry name" value="Prot_kinase_dom"/>
</dbReference>
<dbReference type="SUPFAM" id="SSF54184">
    <property type="entry name" value="Penicillin-binding protein 2x (pbp-2x), c-terminal domain"/>
    <property type="match status" value="1"/>
</dbReference>
<evidence type="ECO:0000256" key="5">
    <source>
        <dbReference type="ARBA" id="ARBA00022777"/>
    </source>
</evidence>
<dbReference type="Gene3D" id="2.60.40.2560">
    <property type="match status" value="1"/>
</dbReference>
<dbReference type="Gene3D" id="3.30.200.20">
    <property type="entry name" value="Phosphorylase Kinase, domain 1"/>
    <property type="match status" value="1"/>
</dbReference>
<comment type="catalytic activity">
    <reaction evidence="7">
        <text>L-threonyl-[protein] + ATP = O-phospho-L-threonyl-[protein] + ADP + H(+)</text>
        <dbReference type="Rhea" id="RHEA:46608"/>
        <dbReference type="Rhea" id="RHEA-COMP:11060"/>
        <dbReference type="Rhea" id="RHEA-COMP:11605"/>
        <dbReference type="ChEBI" id="CHEBI:15378"/>
        <dbReference type="ChEBI" id="CHEBI:30013"/>
        <dbReference type="ChEBI" id="CHEBI:30616"/>
        <dbReference type="ChEBI" id="CHEBI:61977"/>
        <dbReference type="ChEBI" id="CHEBI:456216"/>
        <dbReference type="EC" id="2.7.11.1"/>
    </reaction>
</comment>
<evidence type="ECO:0000256" key="11">
    <source>
        <dbReference type="SAM" id="Phobius"/>
    </source>
</evidence>
<feature type="domain" description="PASTA" evidence="13">
    <location>
        <begin position="353"/>
        <end position="420"/>
    </location>
</feature>
<evidence type="ECO:0000256" key="1">
    <source>
        <dbReference type="ARBA" id="ARBA00012513"/>
    </source>
</evidence>
<dbReference type="GO" id="GO:0004674">
    <property type="term" value="F:protein serine/threonine kinase activity"/>
    <property type="evidence" value="ECO:0007669"/>
    <property type="project" value="UniProtKB-KW"/>
</dbReference>
<dbReference type="SUPFAM" id="SSF56112">
    <property type="entry name" value="Protein kinase-like (PK-like)"/>
    <property type="match status" value="1"/>
</dbReference>
<proteinExistence type="predicted"/>
<keyword evidence="15" id="KW-1185">Reference proteome</keyword>
<organism evidence="14 15">
    <name type="scientific">Lactobacillus rodentium</name>
    <dbReference type="NCBI Taxonomy" id="947835"/>
    <lineage>
        <taxon>Bacteria</taxon>
        <taxon>Bacillati</taxon>
        <taxon>Bacillota</taxon>
        <taxon>Bacilli</taxon>
        <taxon>Lactobacillales</taxon>
        <taxon>Lactobacillaceae</taxon>
        <taxon>Lactobacillus</taxon>
    </lineage>
</organism>
<dbReference type="CDD" id="cd14014">
    <property type="entry name" value="STKc_PknB_like"/>
    <property type="match status" value="1"/>
</dbReference>
<keyword evidence="11" id="KW-0812">Transmembrane</keyword>
<dbReference type="RefSeq" id="WP_117117728.1">
    <property type="nucleotide sequence ID" value="NZ_BFBY01000002.1"/>
</dbReference>
<dbReference type="PROSITE" id="PS50011">
    <property type="entry name" value="PROTEIN_KINASE_DOM"/>
    <property type="match status" value="1"/>
</dbReference>
<keyword evidence="3" id="KW-0808">Transferase</keyword>
<dbReference type="SMART" id="SM00220">
    <property type="entry name" value="S_TKc"/>
    <property type="match status" value="1"/>
</dbReference>
<evidence type="ECO:0000313" key="14">
    <source>
        <dbReference type="EMBL" id="GBG04380.1"/>
    </source>
</evidence>
<keyword evidence="11" id="KW-0472">Membrane</keyword>
<accession>A0A2Z6TE20</accession>